<sequence>MMAASRLAETLGHRGPKLEDTSLGNLDIWIPVAEKSVDVPGKGTTRRTRKERTTQRNRDGRTMREEKRRQSREPQKQGSDEVKNPTRSGAARDS</sequence>
<reference evidence="2" key="1">
    <citation type="journal article" date="2022" name="bioRxiv">
        <title>Sequencing and chromosome-scale assembly of the giantPleurodeles waltlgenome.</title>
        <authorList>
            <person name="Brown T."/>
            <person name="Elewa A."/>
            <person name="Iarovenko S."/>
            <person name="Subramanian E."/>
            <person name="Araus A.J."/>
            <person name="Petzold A."/>
            <person name="Susuki M."/>
            <person name="Suzuki K.-i.T."/>
            <person name="Hayashi T."/>
            <person name="Toyoda A."/>
            <person name="Oliveira C."/>
            <person name="Osipova E."/>
            <person name="Leigh N.D."/>
            <person name="Simon A."/>
            <person name="Yun M.H."/>
        </authorList>
    </citation>
    <scope>NUCLEOTIDE SEQUENCE</scope>
    <source>
        <strain evidence="2">20211129_DDA</strain>
        <tissue evidence="2">Liver</tissue>
    </source>
</reference>
<feature type="compositionally biased region" description="Basic and acidic residues" evidence="1">
    <location>
        <begin position="51"/>
        <end position="94"/>
    </location>
</feature>
<dbReference type="EMBL" id="JANPWB010000008">
    <property type="protein sequence ID" value="KAJ1164786.1"/>
    <property type="molecule type" value="Genomic_DNA"/>
</dbReference>
<gene>
    <name evidence="2" type="ORF">NDU88_005220</name>
</gene>
<evidence type="ECO:0000313" key="2">
    <source>
        <dbReference type="EMBL" id="KAJ1164786.1"/>
    </source>
</evidence>
<feature type="region of interest" description="Disordered" evidence="1">
    <location>
        <begin position="1"/>
        <end position="94"/>
    </location>
</feature>
<evidence type="ECO:0000256" key="1">
    <source>
        <dbReference type="SAM" id="MobiDB-lite"/>
    </source>
</evidence>
<name>A0AAV7SL64_PLEWA</name>
<dbReference type="AlphaFoldDB" id="A0AAV7SL64"/>
<dbReference type="Proteomes" id="UP001066276">
    <property type="component" value="Chromosome 4_2"/>
</dbReference>
<keyword evidence="3" id="KW-1185">Reference proteome</keyword>
<proteinExistence type="predicted"/>
<comment type="caution">
    <text evidence="2">The sequence shown here is derived from an EMBL/GenBank/DDBJ whole genome shotgun (WGS) entry which is preliminary data.</text>
</comment>
<protein>
    <submittedName>
        <fullName evidence="2">Uncharacterized protein</fullName>
    </submittedName>
</protein>
<evidence type="ECO:0000313" key="3">
    <source>
        <dbReference type="Proteomes" id="UP001066276"/>
    </source>
</evidence>
<accession>A0AAV7SL64</accession>
<organism evidence="2 3">
    <name type="scientific">Pleurodeles waltl</name>
    <name type="common">Iberian ribbed newt</name>
    <dbReference type="NCBI Taxonomy" id="8319"/>
    <lineage>
        <taxon>Eukaryota</taxon>
        <taxon>Metazoa</taxon>
        <taxon>Chordata</taxon>
        <taxon>Craniata</taxon>
        <taxon>Vertebrata</taxon>
        <taxon>Euteleostomi</taxon>
        <taxon>Amphibia</taxon>
        <taxon>Batrachia</taxon>
        <taxon>Caudata</taxon>
        <taxon>Salamandroidea</taxon>
        <taxon>Salamandridae</taxon>
        <taxon>Pleurodelinae</taxon>
        <taxon>Pleurodeles</taxon>
    </lineage>
</organism>